<name>A0ABN3TG72_9ACTN</name>
<dbReference type="Gene3D" id="3.40.50.2020">
    <property type="match status" value="1"/>
</dbReference>
<evidence type="ECO:0000313" key="2">
    <source>
        <dbReference type="EMBL" id="GAA2701281.1"/>
    </source>
</evidence>
<accession>A0ABN3TG72</accession>
<reference evidence="2 3" key="1">
    <citation type="journal article" date="2019" name="Int. J. Syst. Evol. Microbiol.">
        <title>The Global Catalogue of Microorganisms (GCM) 10K type strain sequencing project: providing services to taxonomists for standard genome sequencing and annotation.</title>
        <authorList>
            <consortium name="The Broad Institute Genomics Platform"/>
            <consortium name="The Broad Institute Genome Sequencing Center for Infectious Disease"/>
            <person name="Wu L."/>
            <person name="Ma J."/>
        </authorList>
    </citation>
    <scope>NUCLEOTIDE SEQUENCE [LARGE SCALE GENOMIC DNA]</scope>
    <source>
        <strain evidence="2 3">JCM 6835</strain>
    </source>
</reference>
<proteinExistence type="inferred from homology"/>
<comment type="caution">
    <text evidence="2">The sequence shown here is derived from an EMBL/GenBank/DDBJ whole genome shotgun (WGS) entry which is preliminary data.</text>
</comment>
<evidence type="ECO:0008006" key="4">
    <source>
        <dbReference type="Google" id="ProtNLM"/>
    </source>
</evidence>
<dbReference type="InterPro" id="IPR051910">
    <property type="entry name" value="ComF/GntX_DNA_util-trans"/>
</dbReference>
<evidence type="ECO:0000256" key="1">
    <source>
        <dbReference type="ARBA" id="ARBA00008007"/>
    </source>
</evidence>
<organism evidence="2 3">
    <name type="scientific">Nonomuraea recticatena</name>
    <dbReference type="NCBI Taxonomy" id="46178"/>
    <lineage>
        <taxon>Bacteria</taxon>
        <taxon>Bacillati</taxon>
        <taxon>Actinomycetota</taxon>
        <taxon>Actinomycetes</taxon>
        <taxon>Streptosporangiales</taxon>
        <taxon>Streptosporangiaceae</taxon>
        <taxon>Nonomuraea</taxon>
    </lineage>
</organism>
<protein>
    <recommendedName>
        <fullName evidence="4">ComF family protein</fullName>
    </recommendedName>
</protein>
<comment type="similarity">
    <text evidence="1">Belongs to the ComF/GntX family.</text>
</comment>
<evidence type="ECO:0000313" key="3">
    <source>
        <dbReference type="Proteomes" id="UP001501666"/>
    </source>
</evidence>
<dbReference type="SUPFAM" id="SSF53271">
    <property type="entry name" value="PRTase-like"/>
    <property type="match status" value="1"/>
</dbReference>
<dbReference type="CDD" id="cd06223">
    <property type="entry name" value="PRTases_typeI"/>
    <property type="match status" value="1"/>
</dbReference>
<keyword evidence="3" id="KW-1185">Reference proteome</keyword>
<gene>
    <name evidence="2" type="ORF">GCM10010412_098920</name>
</gene>
<dbReference type="PANTHER" id="PTHR47505:SF1">
    <property type="entry name" value="DNA UTILIZATION PROTEIN YHGH"/>
    <property type="match status" value="1"/>
</dbReference>
<dbReference type="InterPro" id="IPR029057">
    <property type="entry name" value="PRTase-like"/>
</dbReference>
<sequence>MPSPAERPEPRGFARCRDGCPYVTTGPIEVCYQCASERIRQPADPNCRICRQRLDAPGVACMNDLCGSPARQFERVEVIGLKSDELEQTIYQLKYWTEWEGRWGWCVIHARIVLGYLYANPAVCASVDAIIPNPGRPAVRKGQPSLDYIATTIEEAIKQDDHGLPFVLAPPLIVKTTETKRMREAEGKAARKAVGTELYNVLRVPEPARVHGKTIMVYDDVFTMGETLNAVARRLREAGAAKVVGLALARQPRW</sequence>
<dbReference type="InterPro" id="IPR000836">
    <property type="entry name" value="PRTase_dom"/>
</dbReference>
<dbReference type="Proteomes" id="UP001501666">
    <property type="component" value="Unassembled WGS sequence"/>
</dbReference>
<dbReference type="PANTHER" id="PTHR47505">
    <property type="entry name" value="DNA UTILIZATION PROTEIN YHGH"/>
    <property type="match status" value="1"/>
</dbReference>
<dbReference type="EMBL" id="BAAATE010000066">
    <property type="protein sequence ID" value="GAA2701281.1"/>
    <property type="molecule type" value="Genomic_DNA"/>
</dbReference>